<dbReference type="OrthoDB" id="4979490at2"/>
<feature type="transmembrane region" description="Helical" evidence="1">
    <location>
        <begin position="46"/>
        <end position="75"/>
    </location>
</feature>
<evidence type="ECO:0000313" key="3">
    <source>
        <dbReference type="EMBL" id="PPI16163.1"/>
    </source>
</evidence>
<evidence type="ECO:0000313" key="2">
    <source>
        <dbReference type="EMBL" id="KKM46073.1"/>
    </source>
</evidence>
<dbReference type="Proteomes" id="UP000237966">
    <property type="component" value="Unassembled WGS sequence"/>
</dbReference>
<reference evidence="2 4" key="1">
    <citation type="submission" date="2015-04" db="EMBL/GenBank/DDBJ databases">
        <title>Draft genome sequence of Rathayibacter toxicus strain FH-142 (AKA 70134 or CS 32), a Western Australian isolate.</title>
        <authorList>
            <consortium name="Consortium for Microbial Forensics and Genomics (microFORGE)"/>
            <person name="Knight B.M."/>
            <person name="Roberts D.P."/>
            <person name="Lin D."/>
            <person name="Hari K."/>
            <person name="Fletcher J."/>
            <person name="Melcher U."/>
            <person name="Blagden T."/>
            <person name="Luster D.G."/>
            <person name="Sechler A.J."/>
            <person name="Schneider W.L."/>
            <person name="Winegar R.A."/>
        </authorList>
    </citation>
    <scope>NUCLEOTIDE SEQUENCE [LARGE SCALE GENOMIC DNA]</scope>
    <source>
        <strain evidence="2 4">FH142</strain>
    </source>
</reference>
<dbReference type="Pfam" id="PF07332">
    <property type="entry name" value="Phage_holin_3_6"/>
    <property type="match status" value="1"/>
</dbReference>
<sequence>MLNERTPKDNRSLGQLISDLPGLVVELVRAEVASLKNELVGKAKNAGIALGLFMVAAFFLLTAWATLVTFLIVGLSSWLPTWLSALVVTVLFLVVAVVLVLVGVKTIKKAVPPVPRESIDSIKKDIHALRGVGSYDN</sequence>
<organism evidence="2 4">
    <name type="scientific">Rathayibacter toxicus</name>
    <dbReference type="NCBI Taxonomy" id="145458"/>
    <lineage>
        <taxon>Bacteria</taxon>
        <taxon>Bacillati</taxon>
        <taxon>Actinomycetota</taxon>
        <taxon>Actinomycetes</taxon>
        <taxon>Micrococcales</taxon>
        <taxon>Microbacteriaceae</taxon>
        <taxon>Rathayibacter</taxon>
    </lineage>
</organism>
<protein>
    <submittedName>
        <fullName evidence="3">Phage holin family protein</fullName>
    </submittedName>
</protein>
<dbReference type="InterPro" id="IPR009937">
    <property type="entry name" value="Phage_holin_3_6"/>
</dbReference>
<evidence type="ECO:0000313" key="5">
    <source>
        <dbReference type="Proteomes" id="UP000237966"/>
    </source>
</evidence>
<dbReference type="STRING" id="145458.APU90_04495"/>
<dbReference type="KEGG" id="rtc:APU90_04495"/>
<accession>A0A0C5BD17</accession>
<dbReference type="AlphaFoldDB" id="A0A0C5BD17"/>
<proteinExistence type="predicted"/>
<feature type="transmembrane region" description="Helical" evidence="1">
    <location>
        <begin position="81"/>
        <end position="104"/>
    </location>
</feature>
<keyword evidence="1" id="KW-0472">Membrane</keyword>
<reference evidence="3 5" key="2">
    <citation type="submission" date="2018-02" db="EMBL/GenBank/DDBJ databases">
        <title>Bacteriophage NCPPB3778 and a type I-E CRISPR drive the evolution of the US Biological Select Agent, Rathayibacter toxicus.</title>
        <authorList>
            <person name="Davis E.W.II."/>
            <person name="Tabima J.F."/>
            <person name="Weisberg A.J."/>
            <person name="Lopes L.D."/>
            <person name="Wiseman M.S."/>
            <person name="Wiseman M.S."/>
            <person name="Pupko T."/>
            <person name="Belcher M.S."/>
            <person name="Sechler A.J."/>
            <person name="Tancos M.A."/>
            <person name="Schroeder B.K."/>
            <person name="Murray T.D."/>
            <person name="Luster D.G."/>
            <person name="Schneider W.L."/>
            <person name="Rogers E."/>
            <person name="Andreote F.D."/>
            <person name="Grunwald N.J."/>
            <person name="Putnam M.L."/>
            <person name="Chang J.H."/>
        </authorList>
    </citation>
    <scope>NUCLEOTIDE SEQUENCE [LARGE SCALE GENOMIC DNA]</scope>
    <source>
        <strain evidence="3 5">FH99</strain>
    </source>
</reference>
<dbReference type="eggNOG" id="ENOG5032SHV">
    <property type="taxonomic scope" value="Bacteria"/>
</dbReference>
<keyword evidence="1" id="KW-1133">Transmembrane helix</keyword>
<dbReference type="EMBL" id="LBFI01000024">
    <property type="protein sequence ID" value="KKM46073.1"/>
    <property type="molecule type" value="Genomic_DNA"/>
</dbReference>
<keyword evidence="4" id="KW-1185">Reference proteome</keyword>
<comment type="caution">
    <text evidence="2">The sequence shown here is derived from an EMBL/GenBank/DDBJ whole genome shotgun (WGS) entry which is preliminary data.</text>
</comment>
<dbReference type="PATRIC" id="fig|145458.7.peg.472"/>
<dbReference type="Proteomes" id="UP000052979">
    <property type="component" value="Unassembled WGS sequence"/>
</dbReference>
<evidence type="ECO:0000256" key="1">
    <source>
        <dbReference type="SAM" id="Phobius"/>
    </source>
</evidence>
<name>A0A0C5BD17_9MICO</name>
<dbReference type="EMBL" id="PSWU01000004">
    <property type="protein sequence ID" value="PPI16163.1"/>
    <property type="molecule type" value="Genomic_DNA"/>
</dbReference>
<keyword evidence="1" id="KW-0812">Transmembrane</keyword>
<dbReference type="RefSeq" id="WP_027692688.1">
    <property type="nucleotide sequence ID" value="NZ_CP010848.1"/>
</dbReference>
<dbReference type="GeneID" id="93667968"/>
<gene>
    <name evidence="3" type="ORF">C5C51_01750</name>
    <name evidence="2" type="ORF">VT73_03000</name>
</gene>
<dbReference type="KEGG" id="rtx:TI83_01990"/>
<evidence type="ECO:0000313" key="4">
    <source>
        <dbReference type="Proteomes" id="UP000052979"/>
    </source>
</evidence>